<evidence type="ECO:0000256" key="1">
    <source>
        <dbReference type="SAM" id="MobiDB-lite"/>
    </source>
</evidence>
<dbReference type="InterPro" id="IPR011050">
    <property type="entry name" value="Pectin_lyase_fold/virulence"/>
</dbReference>
<evidence type="ECO:0000256" key="2">
    <source>
        <dbReference type="SAM" id="SignalP"/>
    </source>
</evidence>
<sequence>MKPLRPWRLPTTGILAVAVVAALLGPLPAGPARAAAETVVKVTAFGADPTGRSDSAAAVAKAVRHAKTVKGPVRIVFPHGTYQIYPEQAEVRELYVSNTVGADQTYKDKRIGILLEDMNAVTVDGDGSHLQFHGLMTTFAAIRSHDVTVKNFSFDFTAPKAVDAAVSDSGVSDGRAYRVLTVPQGSGFSAAEGHVTWLGEKSPATGQPYWSGVDGMQYTQIHDPAARRTWRGRNPLFDDVASMTDLGHQKLRIDYTTQTAPTDRGLVYQMRQTTRDTLRPLLGVTGHHRSGPQGPLPARLRLRGAAQREHHPRRQRVPDGTGIRSNHGRVRGLRPDVGGQGQCEDHRQRVRRRTRRCDQHPRHIP</sequence>
<organism evidence="4 5">
    <name type="scientific">Streptomyces sanglieri</name>
    <dbReference type="NCBI Taxonomy" id="193460"/>
    <lineage>
        <taxon>Bacteria</taxon>
        <taxon>Bacillati</taxon>
        <taxon>Actinomycetota</taxon>
        <taxon>Actinomycetes</taxon>
        <taxon>Kitasatosporales</taxon>
        <taxon>Streptomycetaceae</taxon>
        <taxon>Streptomyces</taxon>
    </lineage>
</organism>
<accession>A0ABW2XB40</accession>
<dbReference type="Gene3D" id="2.160.20.10">
    <property type="entry name" value="Single-stranded right-handed beta-helix, Pectin lyase-like"/>
    <property type="match status" value="1"/>
</dbReference>
<dbReference type="InterPro" id="IPR012334">
    <property type="entry name" value="Pectin_lyas_fold"/>
</dbReference>
<feature type="compositionally biased region" description="Basic and acidic residues" evidence="1">
    <location>
        <begin position="356"/>
        <end position="365"/>
    </location>
</feature>
<dbReference type="SUPFAM" id="SSF51126">
    <property type="entry name" value="Pectin lyase-like"/>
    <property type="match status" value="1"/>
</dbReference>
<evidence type="ECO:0000259" key="3">
    <source>
        <dbReference type="Pfam" id="PF12708"/>
    </source>
</evidence>
<feature type="domain" description="Rhamnogalacturonase A/B/Epimerase-like pectate lyase" evidence="3">
    <location>
        <begin position="40"/>
        <end position="84"/>
    </location>
</feature>
<feature type="region of interest" description="Disordered" evidence="1">
    <location>
        <begin position="305"/>
        <end position="365"/>
    </location>
</feature>
<proteinExistence type="predicted"/>
<gene>
    <name evidence="4" type="ORF">ACFQ2K_53605</name>
</gene>
<dbReference type="EMBL" id="JBHTGL010000013">
    <property type="protein sequence ID" value="MFD0630111.1"/>
    <property type="molecule type" value="Genomic_DNA"/>
</dbReference>
<dbReference type="Proteomes" id="UP001596915">
    <property type="component" value="Unassembled WGS sequence"/>
</dbReference>
<reference evidence="5" key="1">
    <citation type="journal article" date="2019" name="Int. J. Syst. Evol. Microbiol.">
        <title>The Global Catalogue of Microorganisms (GCM) 10K type strain sequencing project: providing services to taxonomists for standard genome sequencing and annotation.</title>
        <authorList>
            <consortium name="The Broad Institute Genomics Platform"/>
            <consortium name="The Broad Institute Genome Sequencing Center for Infectious Disease"/>
            <person name="Wu L."/>
            <person name="Ma J."/>
        </authorList>
    </citation>
    <scope>NUCLEOTIDE SEQUENCE [LARGE SCALE GENOMIC DNA]</scope>
    <source>
        <strain evidence="5">JCM 12607</strain>
    </source>
</reference>
<feature type="signal peptide" evidence="2">
    <location>
        <begin position="1"/>
        <end position="34"/>
    </location>
</feature>
<protein>
    <submittedName>
        <fullName evidence="4">Glycosyl hydrolase family 28-related protein</fullName>
    </submittedName>
</protein>
<keyword evidence="4" id="KW-0378">Hydrolase</keyword>
<dbReference type="GO" id="GO:0016787">
    <property type="term" value="F:hydrolase activity"/>
    <property type="evidence" value="ECO:0007669"/>
    <property type="project" value="UniProtKB-KW"/>
</dbReference>
<dbReference type="InterPro" id="IPR024535">
    <property type="entry name" value="RHGA/B-epi-like_pectate_lyase"/>
</dbReference>
<comment type="caution">
    <text evidence="4">The sequence shown here is derived from an EMBL/GenBank/DDBJ whole genome shotgun (WGS) entry which is preliminary data.</text>
</comment>
<keyword evidence="2" id="KW-0732">Signal</keyword>
<name>A0ABW2XB40_9ACTN</name>
<keyword evidence="5" id="KW-1185">Reference proteome</keyword>
<dbReference type="Pfam" id="PF12708">
    <property type="entry name" value="Pect-lyase_RHGA_epim"/>
    <property type="match status" value="1"/>
</dbReference>
<feature type="chain" id="PRO_5045497131" evidence="2">
    <location>
        <begin position="35"/>
        <end position="365"/>
    </location>
</feature>
<evidence type="ECO:0000313" key="4">
    <source>
        <dbReference type="EMBL" id="MFD0630111.1"/>
    </source>
</evidence>
<evidence type="ECO:0000313" key="5">
    <source>
        <dbReference type="Proteomes" id="UP001596915"/>
    </source>
</evidence>